<gene>
    <name evidence="4" type="primary">Rbp1</name>
    <name evidence="4" type="ORF">g.87552</name>
</gene>
<dbReference type="SMART" id="SM00360">
    <property type="entry name" value="RRM"/>
    <property type="match status" value="1"/>
</dbReference>
<dbReference type="InterPro" id="IPR035979">
    <property type="entry name" value="RBD_domain_sf"/>
</dbReference>
<dbReference type="AlphaFoldDB" id="A0A2S2P7L0"/>
<dbReference type="InterPro" id="IPR050907">
    <property type="entry name" value="SRSF"/>
</dbReference>
<evidence type="ECO:0000259" key="3">
    <source>
        <dbReference type="PROSITE" id="PS50102"/>
    </source>
</evidence>
<dbReference type="PANTHER" id="PTHR23147">
    <property type="entry name" value="SERINE/ARGININE RICH SPLICING FACTOR"/>
    <property type="match status" value="1"/>
</dbReference>
<dbReference type="Pfam" id="PF00076">
    <property type="entry name" value="RRM_1"/>
    <property type="match status" value="1"/>
</dbReference>
<protein>
    <submittedName>
        <fullName evidence="4">RNA-binding protein 1</fullName>
    </submittedName>
</protein>
<keyword evidence="1 2" id="KW-0694">RNA-binding</keyword>
<evidence type="ECO:0000313" key="4">
    <source>
        <dbReference type="EMBL" id="MBY25410.1"/>
    </source>
</evidence>
<dbReference type="PROSITE" id="PS50102">
    <property type="entry name" value="RRM"/>
    <property type="match status" value="1"/>
</dbReference>
<evidence type="ECO:0000256" key="1">
    <source>
        <dbReference type="ARBA" id="ARBA00022884"/>
    </source>
</evidence>
<name>A0A2S2P7L0_SCHGA</name>
<organism evidence="4">
    <name type="scientific">Schizaphis graminum</name>
    <name type="common">Green bug aphid</name>
    <dbReference type="NCBI Taxonomy" id="13262"/>
    <lineage>
        <taxon>Eukaryota</taxon>
        <taxon>Metazoa</taxon>
        <taxon>Ecdysozoa</taxon>
        <taxon>Arthropoda</taxon>
        <taxon>Hexapoda</taxon>
        <taxon>Insecta</taxon>
        <taxon>Pterygota</taxon>
        <taxon>Neoptera</taxon>
        <taxon>Paraneoptera</taxon>
        <taxon>Hemiptera</taxon>
        <taxon>Sternorrhyncha</taxon>
        <taxon>Aphidomorpha</taxon>
        <taxon>Aphidoidea</taxon>
        <taxon>Aphididae</taxon>
        <taxon>Aphidini</taxon>
        <taxon>Schizaphis</taxon>
    </lineage>
</organism>
<dbReference type="CDD" id="cd12373">
    <property type="entry name" value="RRM_SRSF3_like"/>
    <property type="match status" value="1"/>
</dbReference>
<dbReference type="SUPFAM" id="SSF54928">
    <property type="entry name" value="RNA-binding domain, RBD"/>
    <property type="match status" value="1"/>
</dbReference>
<proteinExistence type="predicted"/>
<reference evidence="4" key="1">
    <citation type="submission" date="2018-04" db="EMBL/GenBank/DDBJ databases">
        <title>Transcriptome of Schizaphis graminum biotype I.</title>
        <authorList>
            <person name="Scully E.D."/>
            <person name="Geib S.M."/>
            <person name="Palmer N.A."/>
            <person name="Koch K."/>
            <person name="Bradshaw J."/>
            <person name="Heng-Moss T."/>
            <person name="Sarath G."/>
        </authorList>
    </citation>
    <scope>NUCLEOTIDE SEQUENCE</scope>
</reference>
<dbReference type="Gene3D" id="3.30.70.330">
    <property type="match status" value="1"/>
</dbReference>
<feature type="domain" description="RRM" evidence="3">
    <location>
        <begin position="11"/>
        <end position="84"/>
    </location>
</feature>
<dbReference type="FunFam" id="3.30.70.330:FF:001074">
    <property type="entry name" value="Splicing factor, arginine/serine-rich 7"/>
    <property type="match status" value="1"/>
</dbReference>
<dbReference type="GO" id="GO:0003723">
    <property type="term" value="F:RNA binding"/>
    <property type="evidence" value="ECO:0007669"/>
    <property type="project" value="UniProtKB-UniRule"/>
</dbReference>
<sequence length="126" mass="14259">MSKHREWDPTCKVYIGNLKSNANKYEIEDVFTKYGPLKNIWIARNPPGFAFIEYEDPRDAEDAVRGLDGTRCCGSRIIVQMSTGKRSRDKSPVYRLFIIDSTLLNSSSSPLPHPLLPSPFNTVLPT</sequence>
<dbReference type="InterPro" id="IPR000504">
    <property type="entry name" value="RRM_dom"/>
</dbReference>
<dbReference type="InterPro" id="IPR012677">
    <property type="entry name" value="Nucleotide-bd_a/b_plait_sf"/>
</dbReference>
<dbReference type="EMBL" id="GGMR01012791">
    <property type="protein sequence ID" value="MBY25410.1"/>
    <property type="molecule type" value="Transcribed_RNA"/>
</dbReference>
<accession>A0A2S2P7L0</accession>
<evidence type="ECO:0000256" key="2">
    <source>
        <dbReference type="PROSITE-ProRule" id="PRU00176"/>
    </source>
</evidence>